<comment type="caution">
    <text evidence="7">The sequence shown here is derived from an EMBL/GenBank/DDBJ whole genome shotgun (WGS) entry which is preliminary data.</text>
</comment>
<keyword evidence="3 5" id="KW-1133">Transmembrane helix</keyword>
<feature type="transmembrane region" description="Helical" evidence="5">
    <location>
        <begin position="26"/>
        <end position="49"/>
    </location>
</feature>
<evidence type="ECO:0000313" key="8">
    <source>
        <dbReference type="Proteomes" id="UP001314170"/>
    </source>
</evidence>
<evidence type="ECO:0000256" key="2">
    <source>
        <dbReference type="ARBA" id="ARBA00022692"/>
    </source>
</evidence>
<dbReference type="PANTHER" id="PTHR24222">
    <property type="entry name" value="ABC TRANSPORTER B FAMILY"/>
    <property type="match status" value="1"/>
</dbReference>
<evidence type="ECO:0000313" key="7">
    <source>
        <dbReference type="EMBL" id="CAK7356107.1"/>
    </source>
</evidence>
<evidence type="ECO:0000256" key="5">
    <source>
        <dbReference type="SAM" id="Phobius"/>
    </source>
</evidence>
<dbReference type="PANTHER" id="PTHR24222:SF62">
    <property type="entry name" value="ABC TRANSPORTER B FAMILY MEMBER 2"/>
    <property type="match status" value="1"/>
</dbReference>
<reference evidence="7 8" key="1">
    <citation type="submission" date="2024-01" db="EMBL/GenBank/DDBJ databases">
        <authorList>
            <person name="Waweru B."/>
        </authorList>
    </citation>
    <scope>NUCLEOTIDE SEQUENCE [LARGE SCALE GENOMIC DNA]</scope>
</reference>
<keyword evidence="4 5" id="KW-0472">Membrane</keyword>
<evidence type="ECO:0000256" key="4">
    <source>
        <dbReference type="ARBA" id="ARBA00023136"/>
    </source>
</evidence>
<name>A0AAV1SQ36_9ROSI</name>
<dbReference type="InterPro" id="IPR011527">
    <property type="entry name" value="ABC1_TM_dom"/>
</dbReference>
<dbReference type="InterPro" id="IPR036640">
    <property type="entry name" value="ABC1_TM_sf"/>
</dbReference>
<dbReference type="Proteomes" id="UP001314170">
    <property type="component" value="Unassembled WGS sequence"/>
</dbReference>
<dbReference type="Gene3D" id="1.20.1560.10">
    <property type="entry name" value="ABC transporter type 1, transmembrane domain"/>
    <property type="match status" value="1"/>
</dbReference>
<protein>
    <recommendedName>
        <fullName evidence="6">ABC transmembrane type-1 domain-containing protein</fullName>
    </recommendedName>
</protein>
<dbReference type="GO" id="GO:0005524">
    <property type="term" value="F:ATP binding"/>
    <property type="evidence" value="ECO:0007669"/>
    <property type="project" value="InterPro"/>
</dbReference>
<gene>
    <name evidence="7" type="ORF">DCAF_LOCUS26376</name>
</gene>
<dbReference type="EMBL" id="CAWUPB010001197">
    <property type="protein sequence ID" value="CAK7356107.1"/>
    <property type="molecule type" value="Genomic_DNA"/>
</dbReference>
<sequence length="186" mass="20443">MFAAYLLGRTAPISSMRYELRSPIPIAFAFAMVGKLMHYISRFLVGFAIGFFRVWQISLVTLSMLPLIGLAGGIYAYITIGLIINVRKSYVEAGQIVQEVIGNIRTVQSFTGEERAVRSYKEALRDAYKHGKKAGLAKGLGMGTLQSIVFLSWALLVWYTSIVVHKNIANGGDSFTTMLNVLIAGV</sequence>
<organism evidence="7 8">
    <name type="scientific">Dovyalis caffra</name>
    <dbReference type="NCBI Taxonomy" id="77055"/>
    <lineage>
        <taxon>Eukaryota</taxon>
        <taxon>Viridiplantae</taxon>
        <taxon>Streptophyta</taxon>
        <taxon>Embryophyta</taxon>
        <taxon>Tracheophyta</taxon>
        <taxon>Spermatophyta</taxon>
        <taxon>Magnoliopsida</taxon>
        <taxon>eudicotyledons</taxon>
        <taxon>Gunneridae</taxon>
        <taxon>Pentapetalae</taxon>
        <taxon>rosids</taxon>
        <taxon>fabids</taxon>
        <taxon>Malpighiales</taxon>
        <taxon>Salicaceae</taxon>
        <taxon>Flacourtieae</taxon>
        <taxon>Dovyalis</taxon>
    </lineage>
</organism>
<proteinExistence type="predicted"/>
<dbReference type="AlphaFoldDB" id="A0AAV1SQ36"/>
<keyword evidence="8" id="KW-1185">Reference proteome</keyword>
<evidence type="ECO:0000259" key="6">
    <source>
        <dbReference type="PROSITE" id="PS50929"/>
    </source>
</evidence>
<dbReference type="Pfam" id="PF00664">
    <property type="entry name" value="ABC_membrane"/>
    <property type="match status" value="1"/>
</dbReference>
<dbReference type="InterPro" id="IPR039421">
    <property type="entry name" value="Type_1_exporter"/>
</dbReference>
<evidence type="ECO:0000256" key="3">
    <source>
        <dbReference type="ARBA" id="ARBA00022989"/>
    </source>
</evidence>
<feature type="transmembrane region" description="Helical" evidence="5">
    <location>
        <begin position="139"/>
        <end position="159"/>
    </location>
</feature>
<dbReference type="SUPFAM" id="SSF90123">
    <property type="entry name" value="ABC transporter transmembrane region"/>
    <property type="match status" value="1"/>
</dbReference>
<evidence type="ECO:0000256" key="1">
    <source>
        <dbReference type="ARBA" id="ARBA00004141"/>
    </source>
</evidence>
<comment type="subcellular location">
    <subcellularLocation>
        <location evidence="1">Membrane</location>
        <topology evidence="1">Multi-pass membrane protein</topology>
    </subcellularLocation>
</comment>
<feature type="domain" description="ABC transmembrane type-1" evidence="6">
    <location>
        <begin position="26"/>
        <end position="186"/>
    </location>
</feature>
<dbReference type="PROSITE" id="PS50929">
    <property type="entry name" value="ABC_TM1F"/>
    <property type="match status" value="1"/>
</dbReference>
<dbReference type="GO" id="GO:0140359">
    <property type="term" value="F:ABC-type transporter activity"/>
    <property type="evidence" value="ECO:0007669"/>
    <property type="project" value="InterPro"/>
</dbReference>
<feature type="transmembrane region" description="Helical" evidence="5">
    <location>
        <begin position="55"/>
        <end position="78"/>
    </location>
</feature>
<keyword evidence="2 5" id="KW-0812">Transmembrane</keyword>
<accession>A0AAV1SQ36</accession>
<dbReference type="GO" id="GO:0005886">
    <property type="term" value="C:plasma membrane"/>
    <property type="evidence" value="ECO:0007669"/>
    <property type="project" value="TreeGrafter"/>
</dbReference>